<accession>A0ABT4TFQ5</accession>
<feature type="transmembrane region" description="Helical" evidence="1">
    <location>
        <begin position="53"/>
        <end position="74"/>
    </location>
</feature>
<organism evidence="2 3">
    <name type="scientific">Nocardiopsis suaedae</name>
    <dbReference type="NCBI Taxonomy" id="3018444"/>
    <lineage>
        <taxon>Bacteria</taxon>
        <taxon>Bacillati</taxon>
        <taxon>Actinomycetota</taxon>
        <taxon>Actinomycetes</taxon>
        <taxon>Streptosporangiales</taxon>
        <taxon>Nocardiopsidaceae</taxon>
        <taxon>Nocardiopsis</taxon>
    </lineage>
</organism>
<reference evidence="2" key="1">
    <citation type="submission" date="2023-01" db="EMBL/GenBank/DDBJ databases">
        <title>Draft genome sequence of Nocardiopsis sp. LSu2-4 isolated from halophytes.</title>
        <authorList>
            <person name="Duangmal K."/>
            <person name="Chantavorakit T."/>
        </authorList>
    </citation>
    <scope>NUCLEOTIDE SEQUENCE</scope>
    <source>
        <strain evidence="2">LSu2-4</strain>
    </source>
</reference>
<keyword evidence="1" id="KW-0472">Membrane</keyword>
<feature type="transmembrane region" description="Helical" evidence="1">
    <location>
        <begin position="86"/>
        <end position="107"/>
    </location>
</feature>
<evidence type="ECO:0008006" key="4">
    <source>
        <dbReference type="Google" id="ProtNLM"/>
    </source>
</evidence>
<keyword evidence="1" id="KW-1133">Transmembrane helix</keyword>
<sequence>MTAVSSSKPTGVLGLLRPWAGALALWVAGALSGHRIMIAYADLDTLMSMWGHLMWVAPSKFVQLALVVLCAALLYKGDEGPRTGRYLLAVLGVPVLVLVQDVGFLVADSGPDYLFFALREAAAVAGAGVGYLVASRIQARKGAADPF</sequence>
<comment type="caution">
    <text evidence="2">The sequence shown here is derived from an EMBL/GenBank/DDBJ whole genome shotgun (WGS) entry which is preliminary data.</text>
</comment>
<protein>
    <recommendedName>
        <fullName evidence="4">DoxX family protein</fullName>
    </recommendedName>
</protein>
<dbReference type="RefSeq" id="WP_270676038.1">
    <property type="nucleotide sequence ID" value="NZ_JAQFWP010000004.1"/>
</dbReference>
<keyword evidence="3" id="KW-1185">Reference proteome</keyword>
<evidence type="ECO:0000313" key="3">
    <source>
        <dbReference type="Proteomes" id="UP001165685"/>
    </source>
</evidence>
<feature type="transmembrane region" description="Helical" evidence="1">
    <location>
        <begin position="12"/>
        <end position="33"/>
    </location>
</feature>
<keyword evidence="1" id="KW-0812">Transmembrane</keyword>
<feature type="transmembrane region" description="Helical" evidence="1">
    <location>
        <begin position="113"/>
        <end position="134"/>
    </location>
</feature>
<proteinExistence type="predicted"/>
<evidence type="ECO:0000313" key="2">
    <source>
        <dbReference type="EMBL" id="MDA2803545.1"/>
    </source>
</evidence>
<name>A0ABT4TFQ5_9ACTN</name>
<dbReference type="Proteomes" id="UP001165685">
    <property type="component" value="Unassembled WGS sequence"/>
</dbReference>
<dbReference type="EMBL" id="JAQFWP010000004">
    <property type="protein sequence ID" value="MDA2803545.1"/>
    <property type="molecule type" value="Genomic_DNA"/>
</dbReference>
<evidence type="ECO:0000256" key="1">
    <source>
        <dbReference type="SAM" id="Phobius"/>
    </source>
</evidence>
<gene>
    <name evidence="2" type="ORF">O4U47_03405</name>
</gene>